<evidence type="ECO:0000313" key="2">
    <source>
        <dbReference type="EMBL" id="SDF38606.1"/>
    </source>
</evidence>
<dbReference type="EMBL" id="FNBE01000004">
    <property type="protein sequence ID" value="SDF38606.1"/>
    <property type="molecule type" value="Genomic_DNA"/>
</dbReference>
<sequence length="62" mass="6346">MALLGRRRVEAVDAGDSIVLPAGRVRRVVPGPDGVSALVTAPGDSRATLPDGTDRGVPDRIA</sequence>
<proteinExistence type="predicted"/>
<feature type="region of interest" description="Disordered" evidence="1">
    <location>
        <begin position="38"/>
        <end position="62"/>
    </location>
</feature>
<accession>A0A1G7KN95</accession>
<dbReference type="AlphaFoldDB" id="A0A1G7KN95"/>
<organism evidence="2 3">
    <name type="scientific">Pseudonocardia oroxyli</name>
    <dbReference type="NCBI Taxonomy" id="366584"/>
    <lineage>
        <taxon>Bacteria</taxon>
        <taxon>Bacillati</taxon>
        <taxon>Actinomycetota</taxon>
        <taxon>Actinomycetes</taxon>
        <taxon>Pseudonocardiales</taxon>
        <taxon>Pseudonocardiaceae</taxon>
        <taxon>Pseudonocardia</taxon>
    </lineage>
</organism>
<dbReference type="STRING" id="366584.SAMN05216377_104395"/>
<feature type="compositionally biased region" description="Basic and acidic residues" evidence="1">
    <location>
        <begin position="52"/>
        <end position="62"/>
    </location>
</feature>
<evidence type="ECO:0000313" key="3">
    <source>
        <dbReference type="Proteomes" id="UP000198967"/>
    </source>
</evidence>
<evidence type="ECO:0000256" key="1">
    <source>
        <dbReference type="SAM" id="MobiDB-lite"/>
    </source>
</evidence>
<gene>
    <name evidence="2" type="ORF">SAMN05216377_104395</name>
</gene>
<dbReference type="Proteomes" id="UP000198967">
    <property type="component" value="Unassembled WGS sequence"/>
</dbReference>
<protein>
    <submittedName>
        <fullName evidence="2">Uncharacterized protein</fullName>
    </submittedName>
</protein>
<name>A0A1G7KN95_PSEOR</name>
<reference evidence="2 3" key="1">
    <citation type="submission" date="2016-10" db="EMBL/GenBank/DDBJ databases">
        <authorList>
            <person name="de Groot N.N."/>
        </authorList>
    </citation>
    <scope>NUCLEOTIDE SEQUENCE [LARGE SCALE GENOMIC DNA]</scope>
    <source>
        <strain evidence="2 3">CGMCC 4.3143</strain>
    </source>
</reference>
<keyword evidence="3" id="KW-1185">Reference proteome</keyword>